<comment type="subcellular location">
    <subcellularLocation>
        <location evidence="1">Secreted</location>
    </subcellularLocation>
</comment>
<protein>
    <recommendedName>
        <fullName evidence="5">Hemolysin-type calcium-binding repeat-containing protein</fullName>
    </recommendedName>
</protein>
<evidence type="ECO:0008006" key="5">
    <source>
        <dbReference type="Google" id="ProtNLM"/>
    </source>
</evidence>
<dbReference type="PRINTS" id="PR00313">
    <property type="entry name" value="CABNDNGRPT"/>
</dbReference>
<dbReference type="InterPro" id="IPR018511">
    <property type="entry name" value="Hemolysin-typ_Ca-bd_CS"/>
</dbReference>
<evidence type="ECO:0000256" key="1">
    <source>
        <dbReference type="ARBA" id="ARBA00004613"/>
    </source>
</evidence>
<dbReference type="PANTHER" id="PTHR38340">
    <property type="entry name" value="S-LAYER PROTEIN"/>
    <property type="match status" value="1"/>
</dbReference>
<keyword evidence="2" id="KW-0964">Secreted</keyword>
<gene>
    <name evidence="3" type="ORF">HCZ30_10435</name>
</gene>
<keyword evidence="4" id="KW-1185">Reference proteome</keyword>
<sequence length="317" mass="33909">MVKVVYTGVEFPADFSLEAFGEADEFLTFLDYNFDLGGDNVSDAFAAAFYDYDWAVAFGGENFVIDSSNIPQSGTITALIEADISGDEPAIMGYIYGLDIDIADLISAVLSPSTDDDEAILESVFAGNDNVRLMYGDNMFYGAGGNDKITSGNGDDFLIGGKGNDKIKSGNGDDVLWGDGGKDKLDGGKGADVFYSGGGKDLMVAGKDQDEDVFVFWETSDSANNKKADKIKQFDSGTDKLDFTWMDGDSTTDDFETLLISETGAAANSVWWSNQGKHATVYVDVDGDAVSDMQVIVMKTDLDVDDFGAGSSDWLLA</sequence>
<reference evidence="3 4" key="1">
    <citation type="submission" date="2020-03" db="EMBL/GenBank/DDBJ databases">
        <title>Bacterial isolates of synthetic phycosphere.</title>
        <authorList>
            <person name="Fu H."/>
            <person name="Moran M.A."/>
        </authorList>
    </citation>
    <scope>NUCLEOTIDE SEQUENCE [LARGE SCALE GENOMIC DNA]</scope>
    <source>
        <strain evidence="3 4">HF1</strain>
    </source>
</reference>
<dbReference type="InterPro" id="IPR001343">
    <property type="entry name" value="Hemolysn_Ca-bd"/>
</dbReference>
<dbReference type="Pfam" id="PF00353">
    <property type="entry name" value="HemolysinCabind"/>
    <property type="match status" value="1"/>
</dbReference>
<evidence type="ECO:0000256" key="2">
    <source>
        <dbReference type="ARBA" id="ARBA00022525"/>
    </source>
</evidence>
<dbReference type="Gene3D" id="2.150.10.10">
    <property type="entry name" value="Serralysin-like metalloprotease, C-terminal"/>
    <property type="match status" value="2"/>
</dbReference>
<dbReference type="SUPFAM" id="SSF51120">
    <property type="entry name" value="beta-Roll"/>
    <property type="match status" value="1"/>
</dbReference>
<accession>A0ABX0VXL6</accession>
<dbReference type="InterPro" id="IPR050557">
    <property type="entry name" value="RTX_toxin/Mannuronan_C5-epim"/>
</dbReference>
<dbReference type="InterPro" id="IPR011049">
    <property type="entry name" value="Serralysin-like_metalloprot_C"/>
</dbReference>
<name>A0ABX0VXL6_9RHOB</name>
<evidence type="ECO:0000313" key="4">
    <source>
        <dbReference type="Proteomes" id="UP000709466"/>
    </source>
</evidence>
<comment type="caution">
    <text evidence="3">The sequence shown here is derived from an EMBL/GenBank/DDBJ whole genome shotgun (WGS) entry which is preliminary data.</text>
</comment>
<dbReference type="RefSeq" id="WP_167638232.1">
    <property type="nucleotide sequence ID" value="NZ_JAATOP010000006.1"/>
</dbReference>
<organism evidence="3 4">
    <name type="scientific">Marivivens donghaensis</name>
    <dbReference type="NCBI Taxonomy" id="1699413"/>
    <lineage>
        <taxon>Bacteria</taxon>
        <taxon>Pseudomonadati</taxon>
        <taxon>Pseudomonadota</taxon>
        <taxon>Alphaproteobacteria</taxon>
        <taxon>Rhodobacterales</taxon>
        <taxon>Paracoccaceae</taxon>
        <taxon>Marivivens group</taxon>
        <taxon>Marivivens</taxon>
    </lineage>
</organism>
<dbReference type="PANTHER" id="PTHR38340:SF1">
    <property type="entry name" value="S-LAYER PROTEIN"/>
    <property type="match status" value="1"/>
</dbReference>
<dbReference type="PROSITE" id="PS00330">
    <property type="entry name" value="HEMOLYSIN_CALCIUM"/>
    <property type="match status" value="1"/>
</dbReference>
<evidence type="ECO:0000313" key="3">
    <source>
        <dbReference type="EMBL" id="NIY72846.1"/>
    </source>
</evidence>
<dbReference type="Proteomes" id="UP000709466">
    <property type="component" value="Unassembled WGS sequence"/>
</dbReference>
<dbReference type="EMBL" id="JAATOP010000006">
    <property type="protein sequence ID" value="NIY72846.1"/>
    <property type="molecule type" value="Genomic_DNA"/>
</dbReference>
<proteinExistence type="predicted"/>